<dbReference type="AlphaFoldDB" id="A0A975T1F5"/>
<gene>
    <name evidence="1" type="ORF">KRR39_05650</name>
</gene>
<accession>A0A975T1F5</accession>
<protein>
    <submittedName>
        <fullName evidence="1">Uncharacterized protein</fullName>
    </submittedName>
</protein>
<dbReference type="KEGG" id="nps:KRR39_05650"/>
<dbReference type="Proteomes" id="UP000683575">
    <property type="component" value="Chromosome"/>
</dbReference>
<evidence type="ECO:0000313" key="1">
    <source>
        <dbReference type="EMBL" id="QWZ09270.1"/>
    </source>
</evidence>
<dbReference type="EMBL" id="CP077062">
    <property type="protein sequence ID" value="QWZ09270.1"/>
    <property type="molecule type" value="Genomic_DNA"/>
</dbReference>
<name>A0A975T1F5_9ACTN</name>
<reference evidence="1" key="1">
    <citation type="submission" date="2021-06" db="EMBL/GenBank/DDBJ databases">
        <title>Complete genome sequence of Nocardioides sp. G188.</title>
        <authorList>
            <person name="Im W.-T."/>
        </authorList>
    </citation>
    <scope>NUCLEOTIDE SEQUENCE</scope>
    <source>
        <strain evidence="1">G188</strain>
    </source>
</reference>
<organism evidence="1 2">
    <name type="scientific">Nocardioides panacis</name>
    <dbReference type="NCBI Taxonomy" id="2849501"/>
    <lineage>
        <taxon>Bacteria</taxon>
        <taxon>Bacillati</taxon>
        <taxon>Actinomycetota</taxon>
        <taxon>Actinomycetes</taxon>
        <taxon>Propionibacteriales</taxon>
        <taxon>Nocardioidaceae</taxon>
        <taxon>Nocardioides</taxon>
    </lineage>
</organism>
<keyword evidence="2" id="KW-1185">Reference proteome</keyword>
<sequence length="65" mass="7681">MMSYTCEGCYGEVTLDQAFLRSINLRTLAWCRDCWFERHPELGIIPQQRKVAASETAARRWTTRR</sequence>
<evidence type="ECO:0000313" key="2">
    <source>
        <dbReference type="Proteomes" id="UP000683575"/>
    </source>
</evidence>
<dbReference type="RefSeq" id="WP_216941116.1">
    <property type="nucleotide sequence ID" value="NZ_CP077062.1"/>
</dbReference>
<proteinExistence type="predicted"/>